<evidence type="ECO:0000256" key="2">
    <source>
        <dbReference type="ARBA" id="ARBA00023002"/>
    </source>
</evidence>
<accession>A0A286UUE7</accession>
<dbReference type="GO" id="GO:0016491">
    <property type="term" value="F:oxidoreductase activity"/>
    <property type="evidence" value="ECO:0007669"/>
    <property type="project" value="UniProtKB-KW"/>
</dbReference>
<name>A0A286UUE7_9AGAM</name>
<dbReference type="PANTHER" id="PTHR24320">
    <property type="entry name" value="RETINOL DEHYDROGENASE"/>
    <property type="match status" value="1"/>
</dbReference>
<dbReference type="SUPFAM" id="SSF51735">
    <property type="entry name" value="NAD(P)-binding Rossmann-fold domains"/>
    <property type="match status" value="1"/>
</dbReference>
<feature type="compositionally biased region" description="Basic and acidic residues" evidence="3">
    <location>
        <begin position="451"/>
        <end position="460"/>
    </location>
</feature>
<feature type="compositionally biased region" description="Basic and acidic residues" evidence="3">
    <location>
        <begin position="405"/>
        <end position="428"/>
    </location>
</feature>
<organism evidence="5 6">
    <name type="scientific">Pyrrhoderma noxium</name>
    <dbReference type="NCBI Taxonomy" id="2282107"/>
    <lineage>
        <taxon>Eukaryota</taxon>
        <taxon>Fungi</taxon>
        <taxon>Dikarya</taxon>
        <taxon>Basidiomycota</taxon>
        <taxon>Agaricomycotina</taxon>
        <taxon>Agaricomycetes</taxon>
        <taxon>Hymenochaetales</taxon>
        <taxon>Hymenochaetaceae</taxon>
        <taxon>Pyrrhoderma</taxon>
    </lineage>
</organism>
<dbReference type="Gene3D" id="3.40.50.720">
    <property type="entry name" value="NAD(P)-binding Rossmann-like Domain"/>
    <property type="match status" value="1"/>
</dbReference>
<reference evidence="5 6" key="1">
    <citation type="journal article" date="2017" name="Mol. Ecol.">
        <title>Comparative and population genomic landscape of Phellinus noxius: A hypervariable fungus causing root rot in trees.</title>
        <authorList>
            <person name="Chung C.L."/>
            <person name="Lee T.J."/>
            <person name="Akiba M."/>
            <person name="Lee H.H."/>
            <person name="Kuo T.H."/>
            <person name="Liu D."/>
            <person name="Ke H.M."/>
            <person name="Yokoi T."/>
            <person name="Roa M.B."/>
            <person name="Lu M.J."/>
            <person name="Chang Y.Y."/>
            <person name="Ann P.J."/>
            <person name="Tsai J.N."/>
            <person name="Chen C.Y."/>
            <person name="Tzean S.S."/>
            <person name="Ota Y."/>
            <person name="Hattori T."/>
            <person name="Sahashi N."/>
            <person name="Liou R.F."/>
            <person name="Kikuchi T."/>
            <person name="Tsai I.J."/>
        </authorList>
    </citation>
    <scope>NUCLEOTIDE SEQUENCE [LARGE SCALE GENOMIC DNA]</scope>
    <source>
        <strain evidence="5 6">FFPRI411160</strain>
    </source>
</reference>
<feature type="region of interest" description="Disordered" evidence="3">
    <location>
        <begin position="341"/>
        <end position="361"/>
    </location>
</feature>
<keyword evidence="4" id="KW-0472">Membrane</keyword>
<evidence type="ECO:0000256" key="4">
    <source>
        <dbReference type="SAM" id="Phobius"/>
    </source>
</evidence>
<evidence type="ECO:0000256" key="1">
    <source>
        <dbReference type="ARBA" id="ARBA00006484"/>
    </source>
</evidence>
<comment type="caution">
    <text evidence="5">The sequence shown here is derived from an EMBL/GenBank/DDBJ whole genome shotgun (WGS) entry which is preliminary data.</text>
</comment>
<keyword evidence="4" id="KW-0812">Transmembrane</keyword>
<evidence type="ECO:0008006" key="7">
    <source>
        <dbReference type="Google" id="ProtNLM"/>
    </source>
</evidence>
<feature type="region of interest" description="Disordered" evidence="3">
    <location>
        <begin position="451"/>
        <end position="494"/>
    </location>
</feature>
<dbReference type="EMBL" id="NBII01000001">
    <property type="protein sequence ID" value="PAV23122.1"/>
    <property type="molecule type" value="Genomic_DNA"/>
</dbReference>
<dbReference type="InParanoid" id="A0A286UUE7"/>
<dbReference type="STRING" id="2282107.A0A286UUE7"/>
<keyword evidence="6" id="KW-1185">Reference proteome</keyword>
<feature type="region of interest" description="Disordered" evidence="3">
    <location>
        <begin position="386"/>
        <end position="436"/>
    </location>
</feature>
<evidence type="ECO:0000256" key="3">
    <source>
        <dbReference type="SAM" id="MobiDB-lite"/>
    </source>
</evidence>
<evidence type="ECO:0000313" key="6">
    <source>
        <dbReference type="Proteomes" id="UP000217199"/>
    </source>
</evidence>
<feature type="transmembrane region" description="Helical" evidence="4">
    <location>
        <begin position="296"/>
        <end position="315"/>
    </location>
</feature>
<keyword evidence="2" id="KW-0560">Oxidoreductase</keyword>
<comment type="similarity">
    <text evidence="1">Belongs to the short-chain dehydrogenases/reductases (SDR) family.</text>
</comment>
<dbReference type="AlphaFoldDB" id="A0A286UUE7"/>
<keyword evidence="4" id="KW-1133">Transmembrane helix</keyword>
<gene>
    <name evidence="5" type="ORF">PNOK_0019000</name>
</gene>
<feature type="transmembrane region" description="Helical" evidence="4">
    <location>
        <begin position="18"/>
        <end position="36"/>
    </location>
</feature>
<proteinExistence type="inferred from homology"/>
<protein>
    <recommendedName>
        <fullName evidence="7">Ketoreductase (KR) domain-containing protein</fullName>
    </recommendedName>
</protein>
<dbReference type="InterPro" id="IPR036291">
    <property type="entry name" value="NAD(P)-bd_dom_sf"/>
</dbReference>
<evidence type="ECO:0000313" key="5">
    <source>
        <dbReference type="EMBL" id="PAV23122.1"/>
    </source>
</evidence>
<dbReference type="FunCoup" id="A0A286UUE7">
    <property type="interactions" value="6"/>
</dbReference>
<dbReference type="OrthoDB" id="191979at2759"/>
<dbReference type="PANTHER" id="PTHR24320:SF152">
    <property type="entry name" value="SHORT-CHAIN DEHYDROGENASE_REDUCTASE FAMILY PROTEIN"/>
    <property type="match status" value="1"/>
</dbReference>
<dbReference type="Proteomes" id="UP000217199">
    <property type="component" value="Unassembled WGS sequence"/>
</dbReference>
<sequence>MPLPILASLVSNYYPQSYITHISVSIISILAVRTYALGRSTNRERDLHGRVILLTGAFSPLGSTLLEALARRGAHVIALTHHPVDAPEVKLIIEALRETTKNEKIYAEHCDTLSLSSTRAFCTQFLTGKEHRLDAIILAHEYSHIGPFLGYISKDAREKYERERTLSSDCTFLMSTLLLPTLLVAPPERDIRIITLVNPFYAAAIPHFPQPPYNENSQLLREGYRALKTTILTRHLQRVFDALPQAPAPNPDTATAAAASTKAQKSNIVAVSVSPGFSRPDVIAPILRADFKREDFSVWGMLIYIILLPILFIIAKSPSHAIQSVLHALFLPTPFKFASMTPKGSDPQSSSSSSATITSEDPEEILKPGALYSDCSVVKINLPNRAPLPESELSGADVQKAGDAGAKEKDKDKEKADVDVDMDVKDDGEYGGEALGRFVWEEYEKSLKTGEAALKEKDGGSDGSGGGNDNDNNNSNKTGSSVGSSPRKVDKKKD</sequence>